<dbReference type="AlphaFoldDB" id="A0A2I0SLX5"/>
<reference evidence="1 2" key="1">
    <citation type="submission" date="2017-12" db="EMBL/GenBank/DDBJ databases">
        <title>Streptomyces populusis sp. nov., a novel endophytic actinobacterium isolated from stems of Populus adenopoda Maxim.</title>
        <authorList>
            <person name="Wang Z."/>
        </authorList>
    </citation>
    <scope>NUCLEOTIDE SEQUENCE [LARGE SCALE GENOMIC DNA]</scope>
    <source>
        <strain evidence="1 2">A249</strain>
    </source>
</reference>
<name>A0A2I0SLX5_9ACTN</name>
<proteinExistence type="predicted"/>
<dbReference type="EMBL" id="PJOS01000042">
    <property type="protein sequence ID" value="PKT70933.1"/>
    <property type="molecule type" value="Genomic_DNA"/>
</dbReference>
<keyword evidence="2" id="KW-1185">Reference proteome</keyword>
<comment type="caution">
    <text evidence="1">The sequence shown here is derived from an EMBL/GenBank/DDBJ whole genome shotgun (WGS) entry which is preliminary data.</text>
</comment>
<organism evidence="1 2">
    <name type="scientific">Streptomyces populi</name>
    <dbReference type="NCBI Taxonomy" id="2058924"/>
    <lineage>
        <taxon>Bacteria</taxon>
        <taxon>Bacillati</taxon>
        <taxon>Actinomycetota</taxon>
        <taxon>Actinomycetes</taxon>
        <taxon>Kitasatosporales</taxon>
        <taxon>Streptomycetaceae</taxon>
        <taxon>Streptomyces</taxon>
    </lineage>
</organism>
<sequence length="251" mass="27585">MVRDETWDGWLRQSPPGTELLVWWQEARDGMRRVGRDAYRERLVDLLSAASPRDCAAAGFGCTRRIDRACREPSVCRLDPAVPSAAEEEVPHGEREGPVRGACGGFHGFRADFEVHVRFSGGDDRHRAVFWRDTSASAVRLWVDGVPVGSGTGPDSYGHWLDGRFLVVRVEGPDDHPRQSYGPGTLVTGIVSVLIHDAAHGSARTLVPGPHETWTDPQVVLAGETLRVYATREARAADVPDRILPVRPAPE</sequence>
<gene>
    <name evidence="1" type="ORF">CW362_21935</name>
</gene>
<accession>A0A2I0SLX5</accession>
<evidence type="ECO:0000313" key="1">
    <source>
        <dbReference type="EMBL" id="PKT70933.1"/>
    </source>
</evidence>
<dbReference type="Proteomes" id="UP000236178">
    <property type="component" value="Unassembled WGS sequence"/>
</dbReference>
<evidence type="ECO:0000313" key="2">
    <source>
        <dbReference type="Proteomes" id="UP000236178"/>
    </source>
</evidence>
<protein>
    <submittedName>
        <fullName evidence="1">Uncharacterized protein</fullName>
    </submittedName>
</protein>